<organism evidence="1 2">
    <name type="scientific">Colletotrichum tanaceti</name>
    <dbReference type="NCBI Taxonomy" id="1306861"/>
    <lineage>
        <taxon>Eukaryota</taxon>
        <taxon>Fungi</taxon>
        <taxon>Dikarya</taxon>
        <taxon>Ascomycota</taxon>
        <taxon>Pezizomycotina</taxon>
        <taxon>Sordariomycetes</taxon>
        <taxon>Hypocreomycetidae</taxon>
        <taxon>Glomerellales</taxon>
        <taxon>Glomerellaceae</taxon>
        <taxon>Colletotrichum</taxon>
        <taxon>Colletotrichum destructivum species complex</taxon>
    </lineage>
</organism>
<dbReference type="Proteomes" id="UP000310108">
    <property type="component" value="Unassembled WGS sequence"/>
</dbReference>
<gene>
    <name evidence="1" type="ORF">CTA1_12674</name>
</gene>
<feature type="non-terminal residue" evidence="1">
    <location>
        <position position="1"/>
    </location>
</feature>
<reference evidence="1 2" key="1">
    <citation type="journal article" date="2019" name="PLoS ONE">
        <title>Comparative genome analysis indicates high evolutionary potential of pathogenicity genes in Colletotrichum tanaceti.</title>
        <authorList>
            <person name="Lelwala R.V."/>
            <person name="Korhonen P.K."/>
            <person name="Young N.D."/>
            <person name="Scott J.B."/>
            <person name="Ades P.A."/>
            <person name="Gasser R.B."/>
            <person name="Taylor P.W.J."/>
        </authorList>
    </citation>
    <scope>NUCLEOTIDE SEQUENCE [LARGE SCALE GENOMIC DNA]</scope>
    <source>
        <strain evidence="1">BRIP57314</strain>
    </source>
</reference>
<evidence type="ECO:0000313" key="2">
    <source>
        <dbReference type="Proteomes" id="UP000310108"/>
    </source>
</evidence>
<comment type="caution">
    <text evidence="1">The sequence shown here is derived from an EMBL/GenBank/DDBJ whole genome shotgun (WGS) entry which is preliminary data.</text>
</comment>
<sequence length="118" mass="13543">ETCIPARLGRRQTFKERRLKVTSAKRCGLEGYAIQHIHRNLLVRYPCRAPRASRRLLKLGLRGTSGSGAGYMGQRLRHGRDFFHPRSHIVSKRRIQKDPHLGTEIGRRAGRALRRAPL</sequence>
<dbReference type="EMBL" id="PJEX01000462">
    <property type="protein sequence ID" value="TKW49900.1"/>
    <property type="molecule type" value="Genomic_DNA"/>
</dbReference>
<protein>
    <submittedName>
        <fullName evidence="1">Uncharacterized protein</fullName>
    </submittedName>
</protein>
<keyword evidence="2" id="KW-1185">Reference proteome</keyword>
<proteinExistence type="predicted"/>
<accession>A0A4U6X3F7</accession>
<dbReference type="AlphaFoldDB" id="A0A4U6X3F7"/>
<evidence type="ECO:0000313" key="1">
    <source>
        <dbReference type="EMBL" id="TKW49900.1"/>
    </source>
</evidence>
<name>A0A4U6X3F7_9PEZI</name>